<comment type="caution">
    <text evidence="2">The sequence shown here is derived from an EMBL/GenBank/DDBJ whole genome shotgun (WGS) entry which is preliminary data.</text>
</comment>
<dbReference type="Proteomes" id="UP000651452">
    <property type="component" value="Unassembled WGS sequence"/>
</dbReference>
<dbReference type="InterPro" id="IPR036259">
    <property type="entry name" value="MFS_trans_sf"/>
</dbReference>
<evidence type="ECO:0000313" key="3">
    <source>
        <dbReference type="Proteomes" id="UP000651452"/>
    </source>
</evidence>
<accession>A0A8H7MEP6</accession>
<feature type="transmembrane region" description="Helical" evidence="1">
    <location>
        <begin position="96"/>
        <end position="118"/>
    </location>
</feature>
<dbReference type="Gene3D" id="1.20.1250.20">
    <property type="entry name" value="MFS general substrate transporter like domains"/>
    <property type="match status" value="1"/>
</dbReference>
<evidence type="ECO:0000256" key="1">
    <source>
        <dbReference type="SAM" id="Phobius"/>
    </source>
</evidence>
<dbReference type="OrthoDB" id="39175at2759"/>
<protein>
    <submittedName>
        <fullName evidence="2">Uncharacterized protein</fullName>
    </submittedName>
</protein>
<reference evidence="2" key="1">
    <citation type="submission" date="2018-12" db="EMBL/GenBank/DDBJ databases">
        <authorList>
            <person name="Syme R.A."/>
            <person name="Farfan-Caceres L."/>
            <person name="Lichtenzveig J."/>
        </authorList>
    </citation>
    <scope>NUCLEOTIDE SEQUENCE</scope>
    <source>
        <strain evidence="2">Al4</strain>
    </source>
</reference>
<keyword evidence="1" id="KW-0472">Membrane</keyword>
<sequence>MADASIRAAPGLLESLKYDPAVIITVAETELCLVWYTLGAKDPTIKEWWCPPTIQELATVPSSLLSHHDIDAVLANCKHRVWLKHNTTLDPTAKGIVIFASLIPIIFGLPLLAQASYFIQIVGMTAELSLVILILGIALGFIGNGVGLWVMSKVGRRTLILTSFGISTVLWLGMGIASVWSGTVTIWMFEIQLAMRKFKGWVLDTDNETAY</sequence>
<organism evidence="2 3">
    <name type="scientific">Ascochyta lentis</name>
    <dbReference type="NCBI Taxonomy" id="205686"/>
    <lineage>
        <taxon>Eukaryota</taxon>
        <taxon>Fungi</taxon>
        <taxon>Dikarya</taxon>
        <taxon>Ascomycota</taxon>
        <taxon>Pezizomycotina</taxon>
        <taxon>Dothideomycetes</taxon>
        <taxon>Pleosporomycetidae</taxon>
        <taxon>Pleosporales</taxon>
        <taxon>Pleosporineae</taxon>
        <taxon>Didymellaceae</taxon>
        <taxon>Ascochyta</taxon>
    </lineage>
</organism>
<feature type="transmembrane region" description="Helical" evidence="1">
    <location>
        <begin position="130"/>
        <end position="150"/>
    </location>
</feature>
<reference evidence="2" key="2">
    <citation type="submission" date="2020-09" db="EMBL/GenBank/DDBJ databases">
        <title>Reference genome assembly for Australian Ascochyta lentis isolate Al4.</title>
        <authorList>
            <person name="Lee R.C."/>
            <person name="Farfan-Caceres L.M."/>
            <person name="Debler J.W."/>
            <person name="Williams A.H."/>
            <person name="Henares B.M."/>
        </authorList>
    </citation>
    <scope>NUCLEOTIDE SEQUENCE</scope>
    <source>
        <strain evidence="2">Al4</strain>
    </source>
</reference>
<keyword evidence="1" id="KW-1133">Transmembrane helix</keyword>
<dbReference type="EMBL" id="RZGK01000019">
    <property type="protein sequence ID" value="KAF9692170.1"/>
    <property type="molecule type" value="Genomic_DNA"/>
</dbReference>
<keyword evidence="3" id="KW-1185">Reference proteome</keyword>
<dbReference type="AlphaFoldDB" id="A0A8H7MEP6"/>
<dbReference type="SUPFAM" id="SSF103473">
    <property type="entry name" value="MFS general substrate transporter"/>
    <property type="match status" value="1"/>
</dbReference>
<keyword evidence="1" id="KW-0812">Transmembrane</keyword>
<evidence type="ECO:0000313" key="2">
    <source>
        <dbReference type="EMBL" id="KAF9692170.1"/>
    </source>
</evidence>
<proteinExistence type="predicted"/>
<feature type="transmembrane region" description="Helical" evidence="1">
    <location>
        <begin position="170"/>
        <end position="189"/>
    </location>
</feature>
<name>A0A8H7MEP6_9PLEO</name>
<gene>
    <name evidence="2" type="ORF">EKO04_010101</name>
</gene>